<dbReference type="STRING" id="100225.SAMN05421595_2950"/>
<sequence length="63" mass="6843">MYAALWKALPGPAPLRALICLVLLVAVVVICFTWIFPWLAERLPVNDPSISASVTTPTIAPVR</sequence>
<evidence type="ECO:0000313" key="2">
    <source>
        <dbReference type="EMBL" id="GAB79089.1"/>
    </source>
</evidence>
<dbReference type="RefSeq" id="WP_006503846.1">
    <property type="nucleotide sequence ID" value="NZ_BAGZ01000018.1"/>
</dbReference>
<evidence type="ECO:0000313" key="3">
    <source>
        <dbReference type="Proteomes" id="UP000008495"/>
    </source>
</evidence>
<evidence type="ECO:0000256" key="1">
    <source>
        <dbReference type="SAM" id="Phobius"/>
    </source>
</evidence>
<organism evidence="2 3">
    <name type="scientific">Austwickia chelonae NBRC 105200</name>
    <dbReference type="NCBI Taxonomy" id="1184607"/>
    <lineage>
        <taxon>Bacteria</taxon>
        <taxon>Bacillati</taxon>
        <taxon>Actinomycetota</taxon>
        <taxon>Actinomycetes</taxon>
        <taxon>Micrococcales</taxon>
        <taxon>Dermatophilaceae</taxon>
        <taxon>Austwickia</taxon>
    </lineage>
</organism>
<protein>
    <submittedName>
        <fullName evidence="2">Uncharacterized protein</fullName>
    </submittedName>
</protein>
<keyword evidence="1" id="KW-0812">Transmembrane</keyword>
<accession>K6VQT6</accession>
<keyword evidence="1" id="KW-0472">Membrane</keyword>
<comment type="caution">
    <text evidence="2">The sequence shown here is derived from an EMBL/GenBank/DDBJ whole genome shotgun (WGS) entry which is preliminary data.</text>
</comment>
<dbReference type="AlphaFoldDB" id="K6VQT6"/>
<feature type="transmembrane region" description="Helical" evidence="1">
    <location>
        <begin position="15"/>
        <end position="36"/>
    </location>
</feature>
<gene>
    <name evidence="2" type="ORF">AUCHE_18_00900</name>
</gene>
<dbReference type="OrthoDB" id="3267875at2"/>
<dbReference type="Proteomes" id="UP000008495">
    <property type="component" value="Unassembled WGS sequence"/>
</dbReference>
<reference evidence="2 3" key="1">
    <citation type="submission" date="2012-08" db="EMBL/GenBank/DDBJ databases">
        <title>Whole genome shotgun sequence of Austwickia chelonae NBRC 105200.</title>
        <authorList>
            <person name="Yoshida I."/>
            <person name="Hosoyama A."/>
            <person name="Tsuchikane K."/>
            <person name="Katsumata H."/>
            <person name="Ando Y."/>
            <person name="Ohji S."/>
            <person name="Hamada M."/>
            <person name="Tamura T."/>
            <person name="Yamazoe A."/>
            <person name="Yamazaki S."/>
            <person name="Fujita N."/>
        </authorList>
    </citation>
    <scope>NUCLEOTIDE SEQUENCE [LARGE SCALE GENOMIC DNA]</scope>
    <source>
        <strain evidence="2 3">NBRC 105200</strain>
    </source>
</reference>
<keyword evidence="1" id="KW-1133">Transmembrane helix</keyword>
<proteinExistence type="predicted"/>
<keyword evidence="3" id="KW-1185">Reference proteome</keyword>
<dbReference type="EMBL" id="BAGZ01000018">
    <property type="protein sequence ID" value="GAB79089.1"/>
    <property type="molecule type" value="Genomic_DNA"/>
</dbReference>
<name>K6VQT6_9MICO</name>